<dbReference type="AlphaFoldDB" id="A0AAV2CBJ0"/>
<feature type="repeat" description="PPR" evidence="3">
    <location>
        <begin position="246"/>
        <end position="280"/>
    </location>
</feature>
<keyword evidence="2" id="KW-0677">Repeat</keyword>
<protein>
    <recommendedName>
        <fullName evidence="6">Pentatricopeptide repeat-containing protein</fullName>
    </recommendedName>
</protein>
<dbReference type="Pfam" id="PF13041">
    <property type="entry name" value="PPR_2"/>
    <property type="match status" value="5"/>
</dbReference>
<reference evidence="4 5" key="1">
    <citation type="submission" date="2024-04" db="EMBL/GenBank/DDBJ databases">
        <authorList>
            <person name="Fracassetti M."/>
        </authorList>
    </citation>
    <scope>NUCLEOTIDE SEQUENCE [LARGE SCALE GENOMIC DNA]</scope>
</reference>
<organism evidence="4 5">
    <name type="scientific">Linum trigynum</name>
    <dbReference type="NCBI Taxonomy" id="586398"/>
    <lineage>
        <taxon>Eukaryota</taxon>
        <taxon>Viridiplantae</taxon>
        <taxon>Streptophyta</taxon>
        <taxon>Embryophyta</taxon>
        <taxon>Tracheophyta</taxon>
        <taxon>Spermatophyta</taxon>
        <taxon>Magnoliopsida</taxon>
        <taxon>eudicotyledons</taxon>
        <taxon>Gunneridae</taxon>
        <taxon>Pentapetalae</taxon>
        <taxon>rosids</taxon>
        <taxon>fabids</taxon>
        <taxon>Malpighiales</taxon>
        <taxon>Linaceae</taxon>
        <taxon>Linum</taxon>
    </lineage>
</organism>
<dbReference type="Gene3D" id="1.25.40.10">
    <property type="entry name" value="Tetratricopeptide repeat domain"/>
    <property type="match status" value="6"/>
</dbReference>
<feature type="repeat" description="PPR" evidence="3">
    <location>
        <begin position="318"/>
        <end position="352"/>
    </location>
</feature>
<evidence type="ECO:0000256" key="3">
    <source>
        <dbReference type="PROSITE-ProRule" id="PRU00708"/>
    </source>
</evidence>
<dbReference type="PROSITE" id="PS51375">
    <property type="entry name" value="PPR"/>
    <property type="match status" value="9"/>
</dbReference>
<evidence type="ECO:0000313" key="5">
    <source>
        <dbReference type="Proteomes" id="UP001497516"/>
    </source>
</evidence>
<feature type="repeat" description="PPR" evidence="3">
    <location>
        <begin position="281"/>
        <end position="315"/>
    </location>
</feature>
<dbReference type="FunFam" id="1.25.40.10:FF:000558">
    <property type="entry name" value="Pentatricopeptide repeat-containing protein At5g39710"/>
    <property type="match status" value="1"/>
</dbReference>
<dbReference type="Pfam" id="PF01535">
    <property type="entry name" value="PPR"/>
    <property type="match status" value="1"/>
</dbReference>
<feature type="repeat" description="PPR" evidence="3">
    <location>
        <begin position="389"/>
        <end position="423"/>
    </location>
</feature>
<feature type="repeat" description="PPR" evidence="3">
    <location>
        <begin position="175"/>
        <end position="209"/>
    </location>
</feature>
<evidence type="ECO:0000256" key="1">
    <source>
        <dbReference type="ARBA" id="ARBA00007626"/>
    </source>
</evidence>
<dbReference type="EMBL" id="OZ034813">
    <property type="protein sequence ID" value="CAL1353387.1"/>
    <property type="molecule type" value="Genomic_DNA"/>
</dbReference>
<dbReference type="Proteomes" id="UP001497516">
    <property type="component" value="Chromosome 1"/>
</dbReference>
<dbReference type="PANTHER" id="PTHR47941">
    <property type="entry name" value="PENTATRICOPEPTIDE REPEAT-CONTAINING PROTEIN 3, MITOCHONDRIAL"/>
    <property type="match status" value="1"/>
</dbReference>
<accession>A0AAV2CBJ0</accession>
<name>A0AAV2CBJ0_9ROSI</name>
<feature type="repeat" description="PPR" evidence="3">
    <location>
        <begin position="535"/>
        <end position="569"/>
    </location>
</feature>
<dbReference type="InterPro" id="IPR002885">
    <property type="entry name" value="PPR_rpt"/>
</dbReference>
<evidence type="ECO:0000313" key="4">
    <source>
        <dbReference type="EMBL" id="CAL1353387.1"/>
    </source>
</evidence>
<dbReference type="InterPro" id="IPR011990">
    <property type="entry name" value="TPR-like_helical_dom_sf"/>
</dbReference>
<keyword evidence="5" id="KW-1185">Reference proteome</keyword>
<proteinExistence type="inferred from homology"/>
<evidence type="ECO:0008006" key="6">
    <source>
        <dbReference type="Google" id="ProtNLM"/>
    </source>
</evidence>
<sequence>MKTIGNPRSALSLCLSMPLRSFFDSQEPPLLVLFIRRRCSTVCISSDHPQVENNVGEGERVAGHGVNRRTSNKTKKAKSMARLISSKPWSTEFETSLATISSPVSKTTVMEVLRLVKNPSNALEFFNWVPKMGFTHDQDCYFSMLEILGRAGKLNAARNFLSSIEKKSSGAVRLHDRFFNSLIRSYGDAGLFNESLKVFASMKSLGVSPSVRTFNSLFLVLLKRGKTNMVKSMFDDMLHTYGVFPDTYTFNILIRGFCKNTMVDEGFRFYNQMVESKCDPDVVTYNTLMDGLCRVGKVQIAHNVMKGMNKKGRDVKPDVVTYTTLVRGYCMKQEIDEAMAVFEEMVERGLKPNDITFNTLIKGLCEAQKFDKIKEVLEGALGGGSFTPDTCTYNTLLYTHCNAGNLDDALNVFEKMMELKAQPDSATYSVLIRNLCKKKDFERAEKLFDKLFEKKILVNDNGCTPLVAAYSPIFEFLCKSGKTYKADRVFRQLMRRGTQDPSCYKTLIMGHCREGEYEAGYELLVLMLRRGFLPEFETYQSLIDGFLQKGEPVLAQQTLEMMLKSSYLPTAATCHSILALLLEKGCTHESARFIKLMLTRKIRQNIQLSTETVRLLFSRGQRDNAYQITGLLNENGYIIDMEKVMSFLCRSAKLLEAQQMMLFWLDKAGKHHLIDVSTCNAIIEGLCKKKRLSEAFQLFVALVEKNKHRELICAEELAAALGAKGQVEEASFINKRMQNQWESVKFQTPLAVAET</sequence>
<feature type="repeat" description="PPR" evidence="3">
    <location>
        <begin position="675"/>
        <end position="709"/>
    </location>
</feature>
<dbReference type="NCBIfam" id="TIGR00756">
    <property type="entry name" value="PPR"/>
    <property type="match status" value="9"/>
</dbReference>
<feature type="repeat" description="PPR" evidence="3">
    <location>
        <begin position="424"/>
        <end position="458"/>
    </location>
</feature>
<feature type="repeat" description="PPR" evidence="3">
    <location>
        <begin position="500"/>
        <end position="534"/>
    </location>
</feature>
<dbReference type="SUPFAM" id="SSF81901">
    <property type="entry name" value="HCP-like"/>
    <property type="match status" value="1"/>
</dbReference>
<evidence type="ECO:0000256" key="2">
    <source>
        <dbReference type="ARBA" id="ARBA00022737"/>
    </source>
</evidence>
<gene>
    <name evidence="4" type="ORF">LTRI10_LOCUS1290</name>
</gene>
<comment type="similarity">
    <text evidence="1">Belongs to the PPR family. P subfamily.</text>
</comment>